<dbReference type="EMBL" id="JAHQIW010006866">
    <property type="protein sequence ID" value="KAJ1370827.1"/>
    <property type="molecule type" value="Genomic_DNA"/>
</dbReference>
<name>A0AAD5R724_PARTN</name>
<feature type="compositionally biased region" description="Basic and acidic residues" evidence="1">
    <location>
        <begin position="86"/>
        <end position="106"/>
    </location>
</feature>
<organism evidence="2 3">
    <name type="scientific">Parelaphostrongylus tenuis</name>
    <name type="common">Meningeal worm</name>
    <dbReference type="NCBI Taxonomy" id="148309"/>
    <lineage>
        <taxon>Eukaryota</taxon>
        <taxon>Metazoa</taxon>
        <taxon>Ecdysozoa</taxon>
        <taxon>Nematoda</taxon>
        <taxon>Chromadorea</taxon>
        <taxon>Rhabditida</taxon>
        <taxon>Rhabditina</taxon>
        <taxon>Rhabditomorpha</taxon>
        <taxon>Strongyloidea</taxon>
        <taxon>Metastrongylidae</taxon>
        <taxon>Parelaphostrongylus</taxon>
    </lineage>
</organism>
<evidence type="ECO:0000313" key="2">
    <source>
        <dbReference type="EMBL" id="KAJ1370827.1"/>
    </source>
</evidence>
<accession>A0AAD5R724</accession>
<proteinExistence type="predicted"/>
<gene>
    <name evidence="2" type="ORF">KIN20_032640</name>
</gene>
<feature type="region of interest" description="Disordered" evidence="1">
    <location>
        <begin position="54"/>
        <end position="106"/>
    </location>
</feature>
<protein>
    <submittedName>
        <fullName evidence="2">Uncharacterized protein</fullName>
    </submittedName>
</protein>
<dbReference type="AlphaFoldDB" id="A0AAD5R724"/>
<feature type="compositionally biased region" description="Basic and acidic residues" evidence="1">
    <location>
        <begin position="66"/>
        <end position="79"/>
    </location>
</feature>
<evidence type="ECO:0000313" key="3">
    <source>
        <dbReference type="Proteomes" id="UP001196413"/>
    </source>
</evidence>
<reference evidence="2" key="1">
    <citation type="submission" date="2021-06" db="EMBL/GenBank/DDBJ databases">
        <title>Parelaphostrongylus tenuis whole genome reference sequence.</title>
        <authorList>
            <person name="Garwood T.J."/>
            <person name="Larsen P.A."/>
            <person name="Fountain-Jones N.M."/>
            <person name="Garbe J.R."/>
            <person name="Macchietto M.G."/>
            <person name="Kania S.A."/>
            <person name="Gerhold R.W."/>
            <person name="Richards J.E."/>
            <person name="Wolf T.M."/>
        </authorList>
    </citation>
    <scope>NUCLEOTIDE SEQUENCE</scope>
    <source>
        <strain evidence="2">MNPRO001-30</strain>
        <tissue evidence="2">Meninges</tissue>
    </source>
</reference>
<evidence type="ECO:0000256" key="1">
    <source>
        <dbReference type="SAM" id="MobiDB-lite"/>
    </source>
</evidence>
<dbReference type="Proteomes" id="UP001196413">
    <property type="component" value="Unassembled WGS sequence"/>
</dbReference>
<sequence length="106" mass="12019">MLREGCSGSMIAERVECSTASSGRLSRSITNGLALVQTCGQLLLQEKRRLAKTQKQHRMCSSRRTLNKDRYRSRIDHGMGPKCKGHSKETRNLAPQHKDDDSLYEK</sequence>
<comment type="caution">
    <text evidence="2">The sequence shown here is derived from an EMBL/GenBank/DDBJ whole genome shotgun (WGS) entry which is preliminary data.</text>
</comment>
<keyword evidence="3" id="KW-1185">Reference proteome</keyword>